<sequence>MFVLATAAAARSTVHSWMDDELAGPPMSLRSHDRVEHLLSRTLDQGTVYRLDGPKDVEPDLLSYAGVSSTSFHEFVAIDRERESIHLVVASDD</sequence>
<organism evidence="1 2">
    <name type="scientific">Promicromonospora thailandica</name>
    <dbReference type="NCBI Taxonomy" id="765201"/>
    <lineage>
        <taxon>Bacteria</taxon>
        <taxon>Bacillati</taxon>
        <taxon>Actinomycetota</taxon>
        <taxon>Actinomycetes</taxon>
        <taxon>Micrococcales</taxon>
        <taxon>Promicromonosporaceae</taxon>
        <taxon>Promicromonospora</taxon>
    </lineage>
</organism>
<dbReference type="AlphaFoldDB" id="A0A9X2JUJ4"/>
<dbReference type="EMBL" id="JAMTCS010000001">
    <property type="protein sequence ID" value="MCP2263088.1"/>
    <property type="molecule type" value="Genomic_DNA"/>
</dbReference>
<proteinExistence type="predicted"/>
<keyword evidence="2" id="KW-1185">Reference proteome</keyword>
<dbReference type="Proteomes" id="UP001139493">
    <property type="component" value="Unassembled WGS sequence"/>
</dbReference>
<name>A0A9X2JUJ4_9MICO</name>
<protein>
    <submittedName>
        <fullName evidence="1">Uncharacterized protein</fullName>
    </submittedName>
</protein>
<gene>
    <name evidence="1" type="ORF">APR03_000411</name>
</gene>
<evidence type="ECO:0000313" key="1">
    <source>
        <dbReference type="EMBL" id="MCP2263088.1"/>
    </source>
</evidence>
<evidence type="ECO:0000313" key="2">
    <source>
        <dbReference type="Proteomes" id="UP001139493"/>
    </source>
</evidence>
<comment type="caution">
    <text evidence="1">The sequence shown here is derived from an EMBL/GenBank/DDBJ whole genome shotgun (WGS) entry which is preliminary data.</text>
</comment>
<accession>A0A9X2JUJ4</accession>
<reference evidence="1" key="1">
    <citation type="submission" date="2022-06" db="EMBL/GenBank/DDBJ databases">
        <title>Genomic Encyclopedia of Archaeal and Bacterial Type Strains, Phase II (KMG-II): from individual species to whole genera.</title>
        <authorList>
            <person name="Goeker M."/>
        </authorList>
    </citation>
    <scope>NUCLEOTIDE SEQUENCE</scope>
    <source>
        <strain evidence="1">DSM 26652</strain>
    </source>
</reference>